<organism evidence="2 3">
    <name type="scientific">Mycolicibacterium thermoresistibile</name>
    <name type="common">Mycobacterium thermoresistibile</name>
    <dbReference type="NCBI Taxonomy" id="1797"/>
    <lineage>
        <taxon>Bacteria</taxon>
        <taxon>Bacillati</taxon>
        <taxon>Actinomycetota</taxon>
        <taxon>Actinomycetes</taxon>
        <taxon>Mycobacteriales</taxon>
        <taxon>Mycobacteriaceae</taxon>
        <taxon>Mycolicibacterium</taxon>
    </lineage>
</organism>
<feature type="region of interest" description="Disordered" evidence="1">
    <location>
        <begin position="80"/>
        <end position="99"/>
    </location>
</feature>
<name>A0A100XBH0_MYCTH</name>
<evidence type="ECO:0000313" key="2">
    <source>
        <dbReference type="EMBL" id="GAT13497.1"/>
    </source>
</evidence>
<proteinExistence type="predicted"/>
<dbReference type="OMA" id="NQTSVQW"/>
<sequence length="99" mass="10714">MTARPDNRLLDAPMRPVTCGTCGARVLARKSSWEQTSVQWNAAAREMCLDQSQVEGHAIPLCPALRTAIETAVVQGLLPVLDDSAPPTTEGEPSRAHHR</sequence>
<reference evidence="3" key="2">
    <citation type="submission" date="2016-02" db="EMBL/GenBank/DDBJ databases">
        <title>Draft genome sequence of five rapidly growing Mycobacterium species.</title>
        <authorList>
            <person name="Katahira K."/>
            <person name="Gotou Y."/>
            <person name="Iida K."/>
            <person name="Ogura Y."/>
            <person name="Hayashi T."/>
        </authorList>
    </citation>
    <scope>NUCLEOTIDE SEQUENCE [LARGE SCALE GENOMIC DNA]</scope>
    <source>
        <strain evidence="3">JCM6362</strain>
    </source>
</reference>
<dbReference type="EMBL" id="BCTB01000003">
    <property type="protein sequence ID" value="GAT13497.1"/>
    <property type="molecule type" value="Genomic_DNA"/>
</dbReference>
<dbReference type="Proteomes" id="UP000069654">
    <property type="component" value="Unassembled WGS sequence"/>
</dbReference>
<evidence type="ECO:0000256" key="1">
    <source>
        <dbReference type="SAM" id="MobiDB-lite"/>
    </source>
</evidence>
<evidence type="ECO:0008006" key="4">
    <source>
        <dbReference type="Google" id="ProtNLM"/>
    </source>
</evidence>
<dbReference type="STRING" id="1797.RMCT_0468"/>
<comment type="caution">
    <text evidence="2">The sequence shown here is derived from an EMBL/GenBank/DDBJ whole genome shotgun (WGS) entry which is preliminary data.</text>
</comment>
<gene>
    <name evidence="2" type="ORF">RMCT_0468</name>
</gene>
<reference evidence="2 3" key="1">
    <citation type="journal article" date="2016" name="Genome Announc.">
        <title>Draft Genome Sequences of Five Rapidly Growing Mycobacterium Species, M. thermoresistibile, M. fortuitum subsp. acetamidolyticum, M. canariasense, M. brisbanense, and M. novocastrense.</title>
        <authorList>
            <person name="Katahira K."/>
            <person name="Ogura Y."/>
            <person name="Gotoh Y."/>
            <person name="Hayashi T."/>
        </authorList>
    </citation>
    <scope>NUCLEOTIDE SEQUENCE [LARGE SCALE GENOMIC DNA]</scope>
    <source>
        <strain evidence="2 3">JCM6362</strain>
    </source>
</reference>
<dbReference type="AlphaFoldDB" id="A0A100XBH0"/>
<protein>
    <recommendedName>
        <fullName evidence="4">Ferredoxin</fullName>
    </recommendedName>
</protein>
<evidence type="ECO:0000313" key="3">
    <source>
        <dbReference type="Proteomes" id="UP000069654"/>
    </source>
</evidence>
<accession>A0A100XBH0</accession>
<dbReference type="RefSeq" id="WP_003925873.1">
    <property type="nucleotide sequence ID" value="NZ_BCTB01000003.1"/>
</dbReference>